<protein>
    <submittedName>
        <fullName evidence="3">Glycosyl hydrolase</fullName>
    </submittedName>
</protein>
<dbReference type="CDD" id="cd09621">
    <property type="entry name" value="CBM9_like_5"/>
    <property type="match status" value="1"/>
</dbReference>
<dbReference type="EMBL" id="JANIAA010000027">
    <property type="protein sequence ID" value="MCQ8192618.1"/>
    <property type="molecule type" value="Genomic_DNA"/>
</dbReference>
<proteinExistence type="predicted"/>
<dbReference type="SUPFAM" id="SSF51445">
    <property type="entry name" value="(Trans)glycosidases"/>
    <property type="match status" value="1"/>
</dbReference>
<dbReference type="PANTHER" id="PTHR12631:SF10">
    <property type="entry name" value="BETA-XYLOSIDASE-LIKE PROTEIN-RELATED"/>
    <property type="match status" value="1"/>
</dbReference>
<dbReference type="Pfam" id="PF11790">
    <property type="entry name" value="Glyco_hydro_cc"/>
    <property type="match status" value="1"/>
</dbReference>
<dbReference type="Pfam" id="PF06452">
    <property type="entry name" value="CBM9_1"/>
    <property type="match status" value="1"/>
</dbReference>
<sequence length="894" mass="92773">MYGTAPVSSAAGAPKAEAAMLTLKQTAMGNIFAPSVPRTVVANTTDTSVRWTLSDVDGATVKSGSVAPSGGAATITIPASVPYGWYSLTATDTSGDKASTTLATVAAPPARTGRFGVATHYSFGRDTSTQALILPSGAVTVRDEASWARAETAKGVLDWTAAHKYLDPLFAKGIRPLLIADYGNNFYDGGQGPTTDAGRAAFAKYAAGMAKEFGSHIAGIEVWNEWDVGTGHNATRDPENYVALLKAASTAIKAADPSVPVLGPAVANLSTAWLETTFQKGALSYVDAVIAHPYNWPAAADGLGPRITAVQSLVRKYNNGADKPLWITENGWPTGTDVRAVSETDQARNTAKAAAIATFHGVAKYYVYDFIDDGDDPANPEHNFGLVHSGTNTLGAYTPKPSYAAWATATRQLAGAKPLAPVTTPSGVTDLRFQTADGGRVQAVWADKATTLSFPGATGNVLVTDMSGGSRVVSPVDGKITVQASASPVWIRGVLAAPTQTADKFVVEPAVTSEAARAHWTVQNPDPAKTHEFRLTVGHTSATARVGPGVSRDVALSLPARSTPASVVYRAAVTMDGKPFLRLSATGKVRAPISVDGTHSVTDDGKQSLRLNVTNAASTAAKIKSVTWKVGSATGSSLEGASVAAKETAVLTAPLPALTSDTNWSATATMSDGATYQASGTLHQLDQDAVTTVPRTSVDVDGTVDSVVKAQPGIDLDAAPFVPTTSGTTRPTGFGGKAWYDTDASNLYLTAVVSDRVHHQDSSGASIWQGDSLQFTVARGGPGEQTRWNELGAALTSSGPQLYRWLDPADPARATVDGAKIAVSRDDDAHTTTYEIALPWASLGGPQASDGLFSSSLVVNDADGATRLGWITWGGGIADGKDPAKFHALHPQTT</sequence>
<dbReference type="InterPro" id="IPR010502">
    <property type="entry name" value="Carb-bd_dom_fam9"/>
</dbReference>
<dbReference type="SUPFAM" id="SSF49344">
    <property type="entry name" value="CBD9-like"/>
    <property type="match status" value="1"/>
</dbReference>
<comment type="caution">
    <text evidence="3">The sequence shown here is derived from an EMBL/GenBank/DDBJ whole genome shotgun (WGS) entry which is preliminary data.</text>
</comment>
<organism evidence="3 4">
    <name type="scientific">Streptomyces rugosispiralis</name>
    <dbReference type="NCBI Taxonomy" id="2967341"/>
    <lineage>
        <taxon>Bacteria</taxon>
        <taxon>Bacillati</taxon>
        <taxon>Actinomycetota</taxon>
        <taxon>Actinomycetes</taxon>
        <taxon>Kitasatosporales</taxon>
        <taxon>Streptomycetaceae</taxon>
        <taxon>Streptomyces</taxon>
    </lineage>
</organism>
<reference evidence="3 4" key="1">
    <citation type="submission" date="2022-07" db="EMBL/GenBank/DDBJ databases">
        <authorList>
            <person name="Phongsopitanun W."/>
            <person name="Tanasupawat S."/>
        </authorList>
    </citation>
    <scope>NUCLEOTIDE SEQUENCE [LARGE SCALE GENOMIC DNA]</scope>
    <source>
        <strain evidence="3 4">RCU-064</strain>
    </source>
</reference>
<dbReference type="Gene3D" id="2.60.40.1190">
    <property type="match status" value="1"/>
</dbReference>
<gene>
    <name evidence="3" type="ORF">NP777_30970</name>
</gene>
<evidence type="ECO:0000259" key="1">
    <source>
        <dbReference type="Pfam" id="PF06452"/>
    </source>
</evidence>
<feature type="domain" description="Asl1-like glycosyl hydrolase catalytic" evidence="2">
    <location>
        <begin position="222"/>
        <end position="347"/>
    </location>
</feature>
<accession>A0ABT1V5F3</accession>
<evidence type="ECO:0000313" key="3">
    <source>
        <dbReference type="EMBL" id="MCQ8192618.1"/>
    </source>
</evidence>
<feature type="domain" description="Carbohydrate-binding" evidence="1">
    <location>
        <begin position="700"/>
        <end position="875"/>
    </location>
</feature>
<dbReference type="InterPro" id="IPR017853">
    <property type="entry name" value="GH"/>
</dbReference>
<dbReference type="Proteomes" id="UP001204746">
    <property type="component" value="Unassembled WGS sequence"/>
</dbReference>
<dbReference type="GO" id="GO:0016787">
    <property type="term" value="F:hydrolase activity"/>
    <property type="evidence" value="ECO:0007669"/>
    <property type="project" value="UniProtKB-KW"/>
</dbReference>
<evidence type="ECO:0000259" key="2">
    <source>
        <dbReference type="Pfam" id="PF11790"/>
    </source>
</evidence>
<dbReference type="RefSeq" id="WP_256653480.1">
    <property type="nucleotide sequence ID" value="NZ_JANIAA010000027.1"/>
</dbReference>
<evidence type="ECO:0000313" key="4">
    <source>
        <dbReference type="Proteomes" id="UP001204746"/>
    </source>
</evidence>
<dbReference type="InterPro" id="IPR051923">
    <property type="entry name" value="Glycosyl_Hydrolase_39"/>
</dbReference>
<keyword evidence="4" id="KW-1185">Reference proteome</keyword>
<dbReference type="PANTHER" id="PTHR12631">
    <property type="entry name" value="ALPHA-L-IDURONIDASE"/>
    <property type="match status" value="1"/>
</dbReference>
<keyword evidence="3" id="KW-0378">Hydrolase</keyword>
<dbReference type="Gene3D" id="3.20.20.80">
    <property type="entry name" value="Glycosidases"/>
    <property type="match status" value="1"/>
</dbReference>
<dbReference type="InterPro" id="IPR024655">
    <property type="entry name" value="Asl1_glyco_hydro_catalytic"/>
</dbReference>
<name>A0ABT1V5F3_9ACTN</name>